<dbReference type="Gene3D" id="1.20.1720.10">
    <property type="entry name" value="Multidrug resistance protein D"/>
    <property type="match status" value="1"/>
</dbReference>
<evidence type="ECO:0000313" key="11">
    <source>
        <dbReference type="Proteomes" id="UP000239735"/>
    </source>
</evidence>
<name>A0A2N9LSC7_9BACT</name>
<dbReference type="PANTHER" id="PTHR42718">
    <property type="entry name" value="MAJOR FACILITATOR SUPERFAMILY MULTIDRUG TRANSPORTER MFSC"/>
    <property type="match status" value="1"/>
</dbReference>
<feature type="transmembrane region" description="Helical" evidence="8">
    <location>
        <begin position="84"/>
        <end position="103"/>
    </location>
</feature>
<keyword evidence="6 8" id="KW-1133">Transmembrane helix</keyword>
<evidence type="ECO:0000256" key="8">
    <source>
        <dbReference type="SAM" id="Phobius"/>
    </source>
</evidence>
<evidence type="ECO:0000256" key="1">
    <source>
        <dbReference type="ARBA" id="ARBA00004651"/>
    </source>
</evidence>
<dbReference type="SUPFAM" id="SSF103473">
    <property type="entry name" value="MFS general substrate transporter"/>
    <property type="match status" value="1"/>
</dbReference>
<keyword evidence="5 8" id="KW-0812">Transmembrane</keyword>
<evidence type="ECO:0000256" key="4">
    <source>
        <dbReference type="ARBA" id="ARBA00022475"/>
    </source>
</evidence>
<feature type="transmembrane region" description="Helical" evidence="8">
    <location>
        <begin position="170"/>
        <end position="193"/>
    </location>
</feature>
<gene>
    <name evidence="10" type="ORF">SBA5_530005</name>
</gene>
<dbReference type="InterPro" id="IPR020846">
    <property type="entry name" value="MFS_dom"/>
</dbReference>
<evidence type="ECO:0000256" key="2">
    <source>
        <dbReference type="ARBA" id="ARBA00008537"/>
    </source>
</evidence>
<evidence type="ECO:0000313" key="10">
    <source>
        <dbReference type="EMBL" id="SPE26130.1"/>
    </source>
</evidence>
<comment type="similarity">
    <text evidence="2">Belongs to the major facilitator superfamily. EmrB family.</text>
</comment>
<dbReference type="OrthoDB" id="9816041at2"/>
<feature type="transmembrane region" description="Helical" evidence="8">
    <location>
        <begin position="486"/>
        <end position="510"/>
    </location>
</feature>
<comment type="subcellular location">
    <subcellularLocation>
        <location evidence="1">Cell membrane</location>
        <topology evidence="1">Multi-pass membrane protein</topology>
    </subcellularLocation>
</comment>
<organism evidence="10 11">
    <name type="scientific">Candidatus Sulfuritelmatomonas gaucii</name>
    <dbReference type="NCBI Taxonomy" id="2043161"/>
    <lineage>
        <taxon>Bacteria</taxon>
        <taxon>Pseudomonadati</taxon>
        <taxon>Acidobacteriota</taxon>
        <taxon>Terriglobia</taxon>
        <taxon>Terriglobales</taxon>
        <taxon>Acidobacteriaceae</taxon>
        <taxon>Candidatus Sulfuritelmatomonas</taxon>
    </lineage>
</organism>
<feature type="transmembrane region" description="Helical" evidence="8">
    <location>
        <begin position="340"/>
        <end position="357"/>
    </location>
</feature>
<dbReference type="InterPro" id="IPR036259">
    <property type="entry name" value="MFS_trans_sf"/>
</dbReference>
<evidence type="ECO:0000256" key="3">
    <source>
        <dbReference type="ARBA" id="ARBA00022448"/>
    </source>
</evidence>
<dbReference type="EMBL" id="OKRB01000112">
    <property type="protein sequence ID" value="SPE26130.1"/>
    <property type="molecule type" value="Genomic_DNA"/>
</dbReference>
<feature type="transmembrane region" description="Helical" evidence="8">
    <location>
        <begin position="369"/>
        <end position="389"/>
    </location>
</feature>
<feature type="transmembrane region" description="Helical" evidence="8">
    <location>
        <begin position="56"/>
        <end position="77"/>
    </location>
</feature>
<keyword evidence="4" id="KW-1003">Cell membrane</keyword>
<evidence type="ECO:0000256" key="7">
    <source>
        <dbReference type="ARBA" id="ARBA00023136"/>
    </source>
</evidence>
<dbReference type="InterPro" id="IPR004638">
    <property type="entry name" value="EmrB-like"/>
</dbReference>
<evidence type="ECO:0000256" key="6">
    <source>
        <dbReference type="ARBA" id="ARBA00022989"/>
    </source>
</evidence>
<dbReference type="GO" id="GO:0022857">
    <property type="term" value="F:transmembrane transporter activity"/>
    <property type="evidence" value="ECO:0007669"/>
    <property type="project" value="InterPro"/>
</dbReference>
<evidence type="ECO:0000259" key="9">
    <source>
        <dbReference type="PROSITE" id="PS50850"/>
    </source>
</evidence>
<feature type="transmembrane region" description="Helical" evidence="8">
    <location>
        <begin position="315"/>
        <end position="333"/>
    </location>
</feature>
<accession>A0A2N9LSC7</accession>
<feature type="transmembrane region" description="Helical" evidence="8">
    <location>
        <begin position="143"/>
        <end position="164"/>
    </location>
</feature>
<proteinExistence type="inferred from homology"/>
<reference evidence="11" key="1">
    <citation type="submission" date="2018-02" db="EMBL/GenBank/DDBJ databases">
        <authorList>
            <person name="Hausmann B."/>
        </authorList>
    </citation>
    <scope>NUCLEOTIDE SEQUENCE [LARGE SCALE GENOMIC DNA]</scope>
    <source>
        <strain evidence="11">Peat soil MAG SbA5</strain>
    </source>
</reference>
<feature type="transmembrane region" description="Helical" evidence="8">
    <location>
        <begin position="16"/>
        <end position="36"/>
    </location>
</feature>
<evidence type="ECO:0000256" key="5">
    <source>
        <dbReference type="ARBA" id="ARBA00022692"/>
    </source>
</evidence>
<protein>
    <submittedName>
        <fullName evidence="10">Drug resistance transporter, EmrB/QacA subfamily</fullName>
    </submittedName>
</protein>
<dbReference type="PANTHER" id="PTHR42718:SF9">
    <property type="entry name" value="MAJOR FACILITATOR SUPERFAMILY MULTIDRUG TRANSPORTER MFSC"/>
    <property type="match status" value="1"/>
</dbReference>
<feature type="transmembrane region" description="Helical" evidence="8">
    <location>
        <begin position="235"/>
        <end position="254"/>
    </location>
</feature>
<dbReference type="InterPro" id="IPR011701">
    <property type="entry name" value="MFS"/>
</dbReference>
<sequence>MARTSLDGQVIPPNRWMIAIAVMSSAVMQLLDTTVVNVSLPHIAGSLSSTTEEATWVLTSYLVANAIILPVTGWLAGVLGRKRLLLLAVTGFTLSSLLCGLAPNLPMLIVFRVIQGLTGGGLQPLSQAVLLEEFPGKEQGKAMAFWSLGIIAAPIFGPTLGGFITDTWTWRWVFFINLPVGLLSLMLISQYVYDPHYLRRRKLGVDAWGIGMLVVGMGALQIMLDKGQEKDWFGSSLICWLCVFAVAGLTAFVLRELRAKDPIVHFKVLRSRTFASGVVLVTIMGFVLTGSLVLLPLFMQTLLGWTATTAGIWNSPRGIGTALCMPLVAYLLGKGWDARRLLIFGFALAGVCFFYYARMTLESGTWDIFWIQIFQGFGLGFLFVPLATLTMSMVPKAETSYATSLFNTVRNIGSSMGISFVTTLLARRGQFHQQILTNRITPSSAVGQQALARLVPYMVHQGSDPVTAVEKAGGLIYRLLQQQAALLSYADAFYLMGILFLLNIPVVLLMRGAEHGHHQREKPQSLLE</sequence>
<feature type="domain" description="Major facilitator superfamily (MFS) profile" evidence="9">
    <location>
        <begin position="18"/>
        <end position="515"/>
    </location>
</feature>
<dbReference type="GO" id="GO:0005886">
    <property type="term" value="C:plasma membrane"/>
    <property type="evidence" value="ECO:0007669"/>
    <property type="project" value="UniProtKB-SubCell"/>
</dbReference>
<dbReference type="PROSITE" id="PS50850">
    <property type="entry name" value="MFS"/>
    <property type="match status" value="1"/>
</dbReference>
<dbReference type="CDD" id="cd17503">
    <property type="entry name" value="MFS_LmrB_MDR_like"/>
    <property type="match status" value="1"/>
</dbReference>
<keyword evidence="7 8" id="KW-0472">Membrane</keyword>
<dbReference type="Gene3D" id="1.20.1250.20">
    <property type="entry name" value="MFS general substrate transporter like domains"/>
    <property type="match status" value="1"/>
</dbReference>
<dbReference type="NCBIfam" id="TIGR00711">
    <property type="entry name" value="efflux_EmrB"/>
    <property type="match status" value="1"/>
</dbReference>
<feature type="transmembrane region" description="Helical" evidence="8">
    <location>
        <begin position="274"/>
        <end position="295"/>
    </location>
</feature>
<dbReference type="Pfam" id="PF07690">
    <property type="entry name" value="MFS_1"/>
    <property type="match status" value="1"/>
</dbReference>
<keyword evidence="3" id="KW-0813">Transport</keyword>
<dbReference type="AlphaFoldDB" id="A0A2N9LSC7"/>
<dbReference type="Proteomes" id="UP000239735">
    <property type="component" value="Unassembled WGS sequence"/>
</dbReference>